<evidence type="ECO:0000259" key="1">
    <source>
        <dbReference type="Pfam" id="PF13391"/>
    </source>
</evidence>
<dbReference type="InterPro" id="IPR003615">
    <property type="entry name" value="HNH_nuc"/>
</dbReference>
<dbReference type="Proteomes" id="UP001362999">
    <property type="component" value="Unassembled WGS sequence"/>
</dbReference>
<dbReference type="EMBL" id="JAWWNJ010000180">
    <property type="protein sequence ID" value="KAK6974789.1"/>
    <property type="molecule type" value="Genomic_DNA"/>
</dbReference>
<dbReference type="AlphaFoldDB" id="A0AAV9Z922"/>
<gene>
    <name evidence="2" type="ORF">R3P38DRAFT_3131507</name>
</gene>
<protein>
    <recommendedName>
        <fullName evidence="1">HNH nuclease domain-containing protein</fullName>
    </recommendedName>
</protein>
<dbReference type="Pfam" id="PF13391">
    <property type="entry name" value="HNH_2"/>
    <property type="match status" value="1"/>
</dbReference>
<feature type="domain" description="HNH nuclease" evidence="1">
    <location>
        <begin position="165"/>
        <end position="273"/>
    </location>
</feature>
<reference evidence="2 3" key="1">
    <citation type="journal article" date="2024" name="J Genomics">
        <title>Draft genome sequencing and assembly of Favolaschia claudopus CIRM-BRFM 2984 isolated from oak limbs.</title>
        <authorList>
            <person name="Navarro D."/>
            <person name="Drula E."/>
            <person name="Chaduli D."/>
            <person name="Cazenave R."/>
            <person name="Ahrendt S."/>
            <person name="Wang J."/>
            <person name="Lipzen A."/>
            <person name="Daum C."/>
            <person name="Barry K."/>
            <person name="Grigoriev I.V."/>
            <person name="Favel A."/>
            <person name="Rosso M.N."/>
            <person name="Martin F."/>
        </authorList>
    </citation>
    <scope>NUCLEOTIDE SEQUENCE [LARGE SCALE GENOMIC DNA]</scope>
    <source>
        <strain evidence="2 3">CIRM-BRFM 2984</strain>
    </source>
</reference>
<sequence>MPHGRNLSASSFCTTLSIDSDTFVDFFDNDKYNTQELIKEAHTIVEKHRTRLIQSVPSNSKYHLDKLLEGMLDFAPSSLGARYVAIVLHIAAAKDDHGVSIVAAAKAWLDQFVIPMLAIAVDHRSEPSGSQTPTIDLTAQGMENADRKPQRDFRIALAQRERYYCAITGSFDRDRGELLDTLGRSNEVPQVPARKMVAAHIIPLYLNSFDETWDDNTGRTTMRDAASTWDILQSWTQLDLAGLRGDNITSPSNGIYMTSDDHDTFGAYKFYLDKATFPDDNNKYRAVCLRGRLSSGTLSSTVTFNGPEPPNSDYLNIHAAFARVFHLCGAAEYVEDSRRETERVDVLRSNDQMDFGHALASRLAGLWNRGVVSGRTQPVY</sequence>
<name>A0AAV9Z922_9AGAR</name>
<organism evidence="2 3">
    <name type="scientific">Favolaschia claudopus</name>
    <dbReference type="NCBI Taxonomy" id="2862362"/>
    <lineage>
        <taxon>Eukaryota</taxon>
        <taxon>Fungi</taxon>
        <taxon>Dikarya</taxon>
        <taxon>Basidiomycota</taxon>
        <taxon>Agaricomycotina</taxon>
        <taxon>Agaricomycetes</taxon>
        <taxon>Agaricomycetidae</taxon>
        <taxon>Agaricales</taxon>
        <taxon>Marasmiineae</taxon>
        <taxon>Mycenaceae</taxon>
        <taxon>Favolaschia</taxon>
    </lineage>
</organism>
<comment type="caution">
    <text evidence="2">The sequence shown here is derived from an EMBL/GenBank/DDBJ whole genome shotgun (WGS) entry which is preliminary data.</text>
</comment>
<proteinExistence type="predicted"/>
<evidence type="ECO:0000313" key="3">
    <source>
        <dbReference type="Proteomes" id="UP001362999"/>
    </source>
</evidence>
<evidence type="ECO:0000313" key="2">
    <source>
        <dbReference type="EMBL" id="KAK6974789.1"/>
    </source>
</evidence>
<keyword evidence="3" id="KW-1185">Reference proteome</keyword>
<accession>A0AAV9Z922</accession>